<proteinExistence type="predicted"/>
<dbReference type="Gene3D" id="2.40.30.170">
    <property type="match status" value="1"/>
</dbReference>
<evidence type="ECO:0000259" key="4">
    <source>
        <dbReference type="Pfam" id="PF25954"/>
    </source>
</evidence>
<dbReference type="STRING" id="1367849.GCA_000518585_03161"/>
<protein>
    <submittedName>
        <fullName evidence="5">HlyD family secretion protein</fullName>
    </submittedName>
</protein>
<dbReference type="EMBL" id="CP072167">
    <property type="protein sequence ID" value="QYA06345.1"/>
    <property type="molecule type" value="Genomic_DNA"/>
</dbReference>
<keyword evidence="2" id="KW-1133">Transmembrane helix</keyword>
<evidence type="ECO:0000256" key="1">
    <source>
        <dbReference type="SAM" id="Coils"/>
    </source>
</evidence>
<keyword evidence="2" id="KW-0812">Transmembrane</keyword>
<dbReference type="PANTHER" id="PTHR30386:SF24">
    <property type="entry name" value="MULTIDRUG RESISTANCE EFFLUX PUMP"/>
    <property type="match status" value="1"/>
</dbReference>
<evidence type="ECO:0000313" key="5">
    <source>
        <dbReference type="EMBL" id="QCI98202.1"/>
    </source>
</evidence>
<dbReference type="Pfam" id="PF25954">
    <property type="entry name" value="Beta-barrel_RND_2"/>
    <property type="match status" value="1"/>
</dbReference>
<dbReference type="RefSeq" id="WP_027675877.1">
    <property type="nucleotide sequence ID" value="NZ_CP039691.1"/>
</dbReference>
<dbReference type="InterPro" id="IPR050739">
    <property type="entry name" value="MFP"/>
</dbReference>
<accession>A0A4D7DVG3</accession>
<dbReference type="PANTHER" id="PTHR30386">
    <property type="entry name" value="MEMBRANE FUSION SUBUNIT OF EMRAB-TOLC MULTIDRUG EFFLUX PUMP"/>
    <property type="match status" value="1"/>
</dbReference>
<feature type="transmembrane region" description="Helical" evidence="2">
    <location>
        <begin position="9"/>
        <end position="28"/>
    </location>
</feature>
<dbReference type="EMBL" id="CP039691">
    <property type="protein sequence ID" value="QCI98202.1"/>
    <property type="molecule type" value="Genomic_DNA"/>
</dbReference>
<organism evidence="5 7">
    <name type="scientific">Agrobacterium larrymoorei</name>
    <dbReference type="NCBI Taxonomy" id="160699"/>
    <lineage>
        <taxon>Bacteria</taxon>
        <taxon>Pseudomonadati</taxon>
        <taxon>Pseudomonadota</taxon>
        <taxon>Alphaproteobacteria</taxon>
        <taxon>Hyphomicrobiales</taxon>
        <taxon>Rhizobiaceae</taxon>
        <taxon>Rhizobium/Agrobacterium group</taxon>
        <taxon>Agrobacterium</taxon>
    </lineage>
</organism>
<evidence type="ECO:0000313" key="8">
    <source>
        <dbReference type="Proteomes" id="UP000826513"/>
    </source>
</evidence>
<dbReference type="Gene3D" id="1.10.287.470">
    <property type="entry name" value="Helix hairpin bin"/>
    <property type="match status" value="2"/>
</dbReference>
<dbReference type="Gene3D" id="2.40.50.100">
    <property type="match status" value="1"/>
</dbReference>
<dbReference type="AlphaFoldDB" id="A0A4D7DVG3"/>
<dbReference type="Proteomes" id="UP000298545">
    <property type="component" value="Chromosome circular"/>
</dbReference>
<feature type="coiled-coil region" evidence="1">
    <location>
        <begin position="89"/>
        <end position="144"/>
    </location>
</feature>
<feature type="domain" description="Multidrug resistance protein MdtA-like barrel-sandwich hybrid" evidence="3">
    <location>
        <begin position="51"/>
        <end position="245"/>
    </location>
</feature>
<feature type="domain" description="CusB-like beta-barrel" evidence="4">
    <location>
        <begin position="249"/>
        <end position="292"/>
    </location>
</feature>
<evidence type="ECO:0000259" key="3">
    <source>
        <dbReference type="Pfam" id="PF25917"/>
    </source>
</evidence>
<evidence type="ECO:0000313" key="6">
    <source>
        <dbReference type="EMBL" id="QYA06345.1"/>
    </source>
</evidence>
<gene>
    <name evidence="5" type="ORF">CFBP5473_09960</name>
    <name evidence="6" type="ORF">J5285_09760</name>
</gene>
<keyword evidence="8" id="KW-1185">Reference proteome</keyword>
<evidence type="ECO:0000256" key="2">
    <source>
        <dbReference type="SAM" id="Phobius"/>
    </source>
</evidence>
<dbReference type="KEGG" id="alf:CFBP5473_09960"/>
<dbReference type="Pfam" id="PF25917">
    <property type="entry name" value="BSH_RND"/>
    <property type="match status" value="1"/>
</dbReference>
<keyword evidence="1" id="KW-0175">Coiled coil</keyword>
<dbReference type="InterPro" id="IPR058792">
    <property type="entry name" value="Beta-barrel_RND_2"/>
</dbReference>
<evidence type="ECO:0000313" key="7">
    <source>
        <dbReference type="Proteomes" id="UP000298545"/>
    </source>
</evidence>
<reference evidence="6 8" key="2">
    <citation type="submission" date="2021-03" db="EMBL/GenBank/DDBJ databases">
        <title>Rapid diversification of plasmids in a genus of pathogenic and nitrogen fixing bacteria.</title>
        <authorList>
            <person name="Weisberg A.J."/>
            <person name="Miller M."/>
            <person name="Ream W."/>
            <person name="Grunwald N.J."/>
            <person name="Chang J.H."/>
        </authorList>
    </citation>
    <scope>NUCLEOTIDE SEQUENCE [LARGE SCALE GENOMIC DNA]</scope>
    <source>
        <strain evidence="6 8">AF3.44</strain>
    </source>
</reference>
<dbReference type="OrthoDB" id="9811754at2"/>
<name>A0A4D7DVG3_9HYPH</name>
<dbReference type="GO" id="GO:0055085">
    <property type="term" value="P:transmembrane transport"/>
    <property type="evidence" value="ECO:0007669"/>
    <property type="project" value="InterPro"/>
</dbReference>
<dbReference type="Proteomes" id="UP000826513">
    <property type="component" value="Chromosome 1"/>
</dbReference>
<sequence>MLKKIFTPLTLIVLLGGIAGVALVLYAWRLPPFSSAVEMTDNAYVRGYVTTMSPQVSGYVVDVPAKDYQEVKQGDLLAKIDDRIFRQKLAQAEATLASQTAAFDNSRQQEIAANANIRSSEAAVDSAEASLKQAQLAADRQDNLIRSGVGTSSLQEEAQANLDKSRAGLSQAKAAQEVARQDLQTIIVNRGSLQAAVSNAQASVELAKIDLQNTEIHAPRDGKLGEVGVRIGQYVTAGTQLMAVVPHDIWVVANFKETQLAGMEAGQPVSISVDALHHRKLTGKVERFSPAAGSEFAVIKPDNATGNFVKIAQRIGVRVSIDPDQPAATELSPGMSVVVRVDKSKEPVGAETAAR</sequence>
<reference evidence="5 7" key="1">
    <citation type="submission" date="2019-04" db="EMBL/GenBank/DDBJ databases">
        <title>Complete genome sequence of Agrobacterium larrymoorei CFBP5473.</title>
        <authorList>
            <person name="Haryono M."/>
            <person name="Chou L."/>
            <person name="Lin Y.-C."/>
            <person name="Lai E.-M."/>
            <person name="Kuo C.-H."/>
        </authorList>
    </citation>
    <scope>NUCLEOTIDE SEQUENCE [LARGE SCALE GENOMIC DNA]</scope>
    <source>
        <strain evidence="5 7">CFBP5473</strain>
    </source>
</reference>
<dbReference type="InterPro" id="IPR058625">
    <property type="entry name" value="MdtA-like_BSH"/>
</dbReference>
<keyword evidence="2" id="KW-0472">Membrane</keyword>
<dbReference type="SUPFAM" id="SSF111369">
    <property type="entry name" value="HlyD-like secretion proteins"/>
    <property type="match status" value="3"/>
</dbReference>